<comment type="caution">
    <text evidence="2">The sequence shown here is derived from an EMBL/GenBank/DDBJ whole genome shotgun (WGS) entry which is preliminary data.</text>
</comment>
<evidence type="ECO:0000256" key="1">
    <source>
        <dbReference type="SAM" id="MobiDB-lite"/>
    </source>
</evidence>
<feature type="compositionally biased region" description="Polar residues" evidence="1">
    <location>
        <begin position="52"/>
        <end position="62"/>
    </location>
</feature>
<feature type="region of interest" description="Disordered" evidence="1">
    <location>
        <begin position="44"/>
        <end position="64"/>
    </location>
</feature>
<protein>
    <submittedName>
        <fullName evidence="2">Uncharacterized protein</fullName>
    </submittedName>
</protein>
<proteinExistence type="predicted"/>
<feature type="region of interest" description="Disordered" evidence="1">
    <location>
        <begin position="82"/>
        <end position="115"/>
    </location>
</feature>
<evidence type="ECO:0000313" key="3">
    <source>
        <dbReference type="Proteomes" id="UP000762676"/>
    </source>
</evidence>
<organism evidence="2 3">
    <name type="scientific">Elysia marginata</name>
    <dbReference type="NCBI Taxonomy" id="1093978"/>
    <lineage>
        <taxon>Eukaryota</taxon>
        <taxon>Metazoa</taxon>
        <taxon>Spiralia</taxon>
        <taxon>Lophotrochozoa</taxon>
        <taxon>Mollusca</taxon>
        <taxon>Gastropoda</taxon>
        <taxon>Heterobranchia</taxon>
        <taxon>Euthyneura</taxon>
        <taxon>Panpulmonata</taxon>
        <taxon>Sacoglossa</taxon>
        <taxon>Placobranchoidea</taxon>
        <taxon>Plakobranchidae</taxon>
        <taxon>Elysia</taxon>
    </lineage>
</organism>
<accession>A0AAV4FWY3</accession>
<sequence>MSKPSLVSNPRNPALRTEFLLLDHTRRPVDLDWDVQTIRGIEPEISRREDQVSTTRPHTTPGRSKLGLQIIRGIEPEISRCEDRVSTTRPHTTPDSCRLRCPNQPPLPSLRERPQLNGRTFHLSKAINNSVAKRSQTLRTEQ</sequence>
<dbReference type="AlphaFoldDB" id="A0AAV4FWY3"/>
<reference evidence="2 3" key="1">
    <citation type="journal article" date="2021" name="Elife">
        <title>Chloroplast acquisition without the gene transfer in kleptoplastic sea slugs, Plakobranchus ocellatus.</title>
        <authorList>
            <person name="Maeda T."/>
            <person name="Takahashi S."/>
            <person name="Yoshida T."/>
            <person name="Shimamura S."/>
            <person name="Takaki Y."/>
            <person name="Nagai Y."/>
            <person name="Toyoda A."/>
            <person name="Suzuki Y."/>
            <person name="Arimoto A."/>
            <person name="Ishii H."/>
            <person name="Satoh N."/>
            <person name="Nishiyama T."/>
            <person name="Hasebe M."/>
            <person name="Maruyama T."/>
            <person name="Minagawa J."/>
            <person name="Obokata J."/>
            <person name="Shigenobu S."/>
        </authorList>
    </citation>
    <scope>NUCLEOTIDE SEQUENCE [LARGE SCALE GENOMIC DNA]</scope>
</reference>
<gene>
    <name evidence="2" type="ORF">ElyMa_000516000</name>
</gene>
<evidence type="ECO:0000313" key="2">
    <source>
        <dbReference type="EMBL" id="GFR77747.1"/>
    </source>
</evidence>
<keyword evidence="3" id="KW-1185">Reference proteome</keyword>
<name>A0AAV4FWY3_9GAST</name>
<dbReference type="EMBL" id="BMAT01000996">
    <property type="protein sequence ID" value="GFR77747.1"/>
    <property type="molecule type" value="Genomic_DNA"/>
</dbReference>
<dbReference type="Proteomes" id="UP000762676">
    <property type="component" value="Unassembled WGS sequence"/>
</dbReference>